<accession>A0A830GYL2</accession>
<dbReference type="RefSeq" id="WP_188597080.1">
    <property type="nucleotide sequence ID" value="NZ_BMNL01000004.1"/>
</dbReference>
<keyword evidence="10" id="KW-1185">Reference proteome</keyword>
<evidence type="ECO:0000256" key="4">
    <source>
        <dbReference type="ARBA" id="ARBA00023004"/>
    </source>
</evidence>
<dbReference type="Proteomes" id="UP000610960">
    <property type="component" value="Unassembled WGS sequence"/>
</dbReference>
<dbReference type="PANTHER" id="PTHR43076:SF14">
    <property type="entry name" value="RADICAL SAM DOMAIN PROTEIN"/>
    <property type="match status" value="1"/>
</dbReference>
<dbReference type="SFLD" id="SFLDG01064">
    <property type="entry name" value="F420__menaquinone_cofactor_bio"/>
    <property type="match status" value="1"/>
</dbReference>
<evidence type="ECO:0000313" key="9">
    <source>
        <dbReference type="EMBL" id="GGP22372.1"/>
    </source>
</evidence>
<evidence type="ECO:0000256" key="2">
    <source>
        <dbReference type="ARBA" id="ARBA00022691"/>
    </source>
</evidence>
<dbReference type="PROSITE" id="PS51918">
    <property type="entry name" value="RADICAL_SAM"/>
    <property type="match status" value="1"/>
</dbReference>
<dbReference type="SFLD" id="SFLDG01389">
    <property type="entry name" value="menaquinone_synthsis_involved"/>
    <property type="match status" value="1"/>
</dbReference>
<dbReference type="Pfam" id="PF19288">
    <property type="entry name" value="CofH_C"/>
    <property type="match status" value="1"/>
</dbReference>
<evidence type="ECO:0000256" key="7">
    <source>
        <dbReference type="PIRSR" id="PIRSR004762-2"/>
    </source>
</evidence>
<keyword evidence="1 6" id="KW-0004">4Fe-4S</keyword>
<dbReference type="Gene3D" id="3.20.20.70">
    <property type="entry name" value="Aldolase class I"/>
    <property type="match status" value="1"/>
</dbReference>
<feature type="binding site" evidence="6">
    <location>
        <position position="77"/>
    </location>
    <ligand>
        <name>[4Fe-4S] cluster</name>
        <dbReference type="ChEBI" id="CHEBI:49883"/>
        <note>4Fe-4S-S-AdoMet</note>
    </ligand>
</feature>
<sequence length="379" mass="41998">MFDPPRWLEELTKDSRPLEKAIHGDRLDVTDVEGLLNAPFHPLAAAADYYARSVKGNRGSFIRNIYVTYTNVCVTNCTFCAFYARPGSEKGYLIEPKKMAALVGKAWRDLGIAEIHMVGGNNPSIGLDYYEELIKSIKEAAPRASLKAFTAEEIWFIAKTTGNSVREVLQRFKELGLDAMPGGGTEILDEEIQRRIAPLKASPEEYLSVQEEAHRLGIKTNSIMMYGHIEEPIHIARHITRLTELQRRAPGLVSFIPVRFNPGSTPLGKLSAGKARLDGQYDLRIIAASRLALLGLVDNIVAYWVSMGDKLAQAALSHGANDLGGTFYNEAVISAASGRESAGKRADELAYMLKTAGWEPYERDTTYEKYYRAGDQVAH</sequence>
<dbReference type="GO" id="GO:0046872">
    <property type="term" value="F:metal ion binding"/>
    <property type="evidence" value="ECO:0007669"/>
    <property type="project" value="UniProtKB-KW"/>
</dbReference>
<feature type="binding site" evidence="7">
    <location>
        <position position="186"/>
    </location>
    <ligand>
        <name>S-adenosyl-L-methionine</name>
        <dbReference type="ChEBI" id="CHEBI:59789"/>
    </ligand>
</feature>
<dbReference type="SMART" id="SM00729">
    <property type="entry name" value="Elp3"/>
    <property type="match status" value="1"/>
</dbReference>
<keyword evidence="5 6" id="KW-0411">Iron-sulfur</keyword>
<evidence type="ECO:0000256" key="3">
    <source>
        <dbReference type="ARBA" id="ARBA00022723"/>
    </source>
</evidence>
<dbReference type="GO" id="GO:0016765">
    <property type="term" value="F:transferase activity, transferring alkyl or aryl (other than methyl) groups"/>
    <property type="evidence" value="ECO:0007669"/>
    <property type="project" value="InterPro"/>
</dbReference>
<dbReference type="AlphaFoldDB" id="A0A830GYL2"/>
<proteinExistence type="predicted"/>
<dbReference type="InterPro" id="IPR058240">
    <property type="entry name" value="rSAM_sf"/>
</dbReference>
<dbReference type="PIRSF" id="PIRSF004762">
    <property type="entry name" value="CHP00423"/>
    <property type="match status" value="1"/>
</dbReference>
<dbReference type="InterPro" id="IPR034405">
    <property type="entry name" value="F420"/>
</dbReference>
<dbReference type="InterPro" id="IPR045567">
    <property type="entry name" value="CofH/MnqC-like_C"/>
</dbReference>
<evidence type="ECO:0000256" key="1">
    <source>
        <dbReference type="ARBA" id="ARBA00022485"/>
    </source>
</evidence>
<dbReference type="InterPro" id="IPR007197">
    <property type="entry name" value="rSAM"/>
</dbReference>
<evidence type="ECO:0000256" key="5">
    <source>
        <dbReference type="ARBA" id="ARBA00023014"/>
    </source>
</evidence>
<evidence type="ECO:0000256" key="6">
    <source>
        <dbReference type="PIRSR" id="PIRSR004762-1"/>
    </source>
</evidence>
<dbReference type="GO" id="GO:0044689">
    <property type="term" value="F:7,8-didemethyl-8-hydroxy-5-deazariboflavin synthase activity"/>
    <property type="evidence" value="ECO:0007669"/>
    <property type="project" value="TreeGrafter"/>
</dbReference>
<name>A0A830GYL2_9CREN</name>
<dbReference type="SFLD" id="SFLDF00343">
    <property type="entry name" value="aminofutalosine_synthase_(mqnE"/>
    <property type="match status" value="1"/>
</dbReference>
<dbReference type="EMBL" id="BMNL01000004">
    <property type="protein sequence ID" value="GGP22372.1"/>
    <property type="molecule type" value="Genomic_DNA"/>
</dbReference>
<comment type="caution">
    <text evidence="9">The sequence shown here is derived from an EMBL/GenBank/DDBJ whole genome shotgun (WGS) entry which is preliminary data.</text>
</comment>
<gene>
    <name evidence="9" type="ORF">GCM10007981_18170</name>
</gene>
<evidence type="ECO:0000259" key="8">
    <source>
        <dbReference type="PROSITE" id="PS51918"/>
    </source>
</evidence>
<keyword evidence="4 6" id="KW-0408">Iron</keyword>
<evidence type="ECO:0000313" key="10">
    <source>
        <dbReference type="Proteomes" id="UP000610960"/>
    </source>
</evidence>
<feature type="binding site" evidence="6">
    <location>
        <position position="73"/>
    </location>
    <ligand>
        <name>[4Fe-4S] cluster</name>
        <dbReference type="ChEBI" id="CHEBI:49883"/>
        <note>4Fe-4S-S-AdoMet</note>
    </ligand>
</feature>
<dbReference type="SUPFAM" id="SSF102114">
    <property type="entry name" value="Radical SAM enzymes"/>
    <property type="match status" value="1"/>
</dbReference>
<reference evidence="9" key="2">
    <citation type="submission" date="2020-09" db="EMBL/GenBank/DDBJ databases">
        <authorList>
            <person name="Sun Q."/>
            <person name="Ohkuma M."/>
        </authorList>
    </citation>
    <scope>NUCLEOTIDE SEQUENCE</scope>
    <source>
        <strain evidence="9">JCM 10088</strain>
    </source>
</reference>
<keyword evidence="3" id="KW-0479">Metal-binding</keyword>
<protein>
    <submittedName>
        <fullName evidence="9">Dehypoxanthine futalosine cyclase</fullName>
    </submittedName>
</protein>
<dbReference type="SFLD" id="SFLDS00029">
    <property type="entry name" value="Radical_SAM"/>
    <property type="match status" value="1"/>
</dbReference>
<feature type="binding site" evidence="7">
    <location>
        <position position="79"/>
    </location>
    <ligand>
        <name>S-adenosyl-L-methionine</name>
        <dbReference type="ChEBI" id="CHEBI:59789"/>
    </ligand>
</feature>
<dbReference type="PANTHER" id="PTHR43076">
    <property type="entry name" value="FO SYNTHASE (COFH)"/>
    <property type="match status" value="1"/>
</dbReference>
<feature type="domain" description="Radical SAM core" evidence="8">
    <location>
        <begin position="57"/>
        <end position="296"/>
    </location>
</feature>
<dbReference type="InterPro" id="IPR013785">
    <property type="entry name" value="Aldolase_TIM"/>
</dbReference>
<comment type="cofactor">
    <cofactor evidence="6">
        <name>[4Fe-4S] cluster</name>
        <dbReference type="ChEBI" id="CHEBI:49883"/>
    </cofactor>
    <text evidence="6">Binds 1 [4Fe-4S] cluster. The cluster is coordinated with 3 cysteines and an exchangeable S-adenosyl-L-methionine.</text>
</comment>
<dbReference type="InterPro" id="IPR006638">
    <property type="entry name" value="Elp3/MiaA/NifB-like_rSAM"/>
</dbReference>
<feature type="binding site" evidence="6">
    <location>
        <position position="80"/>
    </location>
    <ligand>
        <name>[4Fe-4S] cluster</name>
        <dbReference type="ChEBI" id="CHEBI:49883"/>
        <note>4Fe-4S-S-AdoMet</note>
    </ligand>
</feature>
<keyword evidence="2 6" id="KW-0949">S-adenosyl-L-methionine</keyword>
<organism evidence="9 10">
    <name type="scientific">Thermocladium modestius</name>
    <dbReference type="NCBI Taxonomy" id="62609"/>
    <lineage>
        <taxon>Archaea</taxon>
        <taxon>Thermoproteota</taxon>
        <taxon>Thermoprotei</taxon>
        <taxon>Thermoproteales</taxon>
        <taxon>Thermoproteaceae</taxon>
        <taxon>Thermocladium</taxon>
    </lineage>
</organism>
<dbReference type="GO" id="GO:0051539">
    <property type="term" value="F:4 iron, 4 sulfur cluster binding"/>
    <property type="evidence" value="ECO:0007669"/>
    <property type="project" value="UniProtKB-KW"/>
</dbReference>
<dbReference type="Pfam" id="PF04055">
    <property type="entry name" value="Radical_SAM"/>
    <property type="match status" value="1"/>
</dbReference>
<dbReference type="OrthoDB" id="8186at2157"/>
<reference evidence="9" key="1">
    <citation type="journal article" date="2014" name="Int. J. Syst. Evol. Microbiol.">
        <title>Complete genome sequence of Corynebacterium casei LMG S-19264T (=DSM 44701T), isolated from a smear-ripened cheese.</title>
        <authorList>
            <consortium name="US DOE Joint Genome Institute (JGI-PGF)"/>
            <person name="Walter F."/>
            <person name="Albersmeier A."/>
            <person name="Kalinowski J."/>
            <person name="Ruckert C."/>
        </authorList>
    </citation>
    <scope>NUCLEOTIDE SEQUENCE</scope>
    <source>
        <strain evidence="9">JCM 10088</strain>
    </source>
</reference>
<dbReference type="CDD" id="cd01335">
    <property type="entry name" value="Radical_SAM"/>
    <property type="match status" value="1"/>
</dbReference>
<dbReference type="NCBIfam" id="TIGR00423">
    <property type="entry name" value="CofH family radical SAM protein"/>
    <property type="match status" value="1"/>
</dbReference>
<dbReference type="InterPro" id="IPR020050">
    <property type="entry name" value="FO_synthase_su2"/>
</dbReference>